<gene>
    <name evidence="1" type="ORF">HMPREF1336_02722</name>
</gene>
<sequence>MINTYLLTFSCYFLINPAQVPLEIISKRHFFCFFIVNSRLLTLDSKGTVTFFNRWLKNIEVSHKDFSI</sequence>
<comment type="caution">
    <text evidence="1">The sequence shown here is derived from an EMBL/GenBank/DDBJ whole genome shotgun (WGS) entry which is preliminary data.</text>
</comment>
<protein>
    <submittedName>
        <fullName evidence="1">Uncharacterized protein</fullName>
    </submittedName>
</protein>
<organism evidence="1 2">
    <name type="scientific">Enterococcus faecalis ERV63</name>
    <dbReference type="NCBI Taxonomy" id="1134793"/>
    <lineage>
        <taxon>Bacteria</taxon>
        <taxon>Bacillati</taxon>
        <taxon>Bacillota</taxon>
        <taxon>Bacilli</taxon>
        <taxon>Lactobacillales</taxon>
        <taxon>Enterococcaceae</taxon>
        <taxon>Enterococcus</taxon>
    </lineage>
</organism>
<reference evidence="1 2" key="1">
    <citation type="submission" date="2012-04" db="EMBL/GenBank/DDBJ databases">
        <authorList>
            <person name="Weinstock G."/>
            <person name="Sodergren E."/>
            <person name="Lobos E.A."/>
            <person name="Fulton L."/>
            <person name="Fulton R."/>
            <person name="Courtney L."/>
            <person name="Fronick C."/>
            <person name="O'Laughlin M."/>
            <person name="Godfrey J."/>
            <person name="Wilson R.M."/>
            <person name="Miner T."/>
            <person name="Farmer C."/>
            <person name="Delehaunty K."/>
            <person name="Cordes M."/>
            <person name="Minx P."/>
            <person name="Tomlinson C."/>
            <person name="Chen J."/>
            <person name="Wollam A."/>
            <person name="Pepin K.H."/>
            <person name="Bhonagiri V."/>
            <person name="Zhang X."/>
            <person name="Suruliraj S."/>
            <person name="Warren W."/>
            <person name="Mitreva M."/>
            <person name="Mardis E.R."/>
            <person name="Wilson R.K."/>
        </authorList>
    </citation>
    <scope>NUCLEOTIDE SEQUENCE [LARGE SCALE GENOMIC DNA]</scope>
    <source>
        <strain evidence="1 2">ERV63</strain>
    </source>
</reference>
<proteinExistence type="predicted"/>
<accession>A0AAV3GHW9</accession>
<evidence type="ECO:0000313" key="1">
    <source>
        <dbReference type="EMBL" id="EJV14241.1"/>
    </source>
</evidence>
<dbReference type="EMBL" id="ALZR01000097">
    <property type="protein sequence ID" value="EJV14241.1"/>
    <property type="molecule type" value="Genomic_DNA"/>
</dbReference>
<dbReference type="Proteomes" id="UP000004117">
    <property type="component" value="Unassembled WGS sequence"/>
</dbReference>
<name>A0AAV3GHW9_ENTFL</name>
<evidence type="ECO:0000313" key="2">
    <source>
        <dbReference type="Proteomes" id="UP000004117"/>
    </source>
</evidence>
<dbReference type="AlphaFoldDB" id="A0AAV3GHW9"/>